<comment type="catalytic activity">
    <reaction evidence="10">
        <text>[protein]-C-terminal S-[(2E,6E)-farnesyl]-L-cysteine + S-adenosyl-L-methionine = [protein]-C-terminal S-[(2E,6E)-farnesyl]-L-cysteine methyl ester + S-adenosyl-L-homocysteine</text>
        <dbReference type="Rhea" id="RHEA:21672"/>
        <dbReference type="Rhea" id="RHEA-COMP:12125"/>
        <dbReference type="Rhea" id="RHEA-COMP:12126"/>
        <dbReference type="ChEBI" id="CHEBI:57856"/>
        <dbReference type="ChEBI" id="CHEBI:59789"/>
        <dbReference type="ChEBI" id="CHEBI:90510"/>
        <dbReference type="ChEBI" id="CHEBI:90511"/>
        <dbReference type="EC" id="2.1.1.100"/>
    </reaction>
</comment>
<feature type="transmembrane region" description="Helical" evidence="10">
    <location>
        <begin position="94"/>
        <end position="117"/>
    </location>
</feature>
<feature type="compositionally biased region" description="Low complexity" evidence="11">
    <location>
        <begin position="258"/>
        <end position="272"/>
    </location>
</feature>
<organism evidence="12 13">
    <name type="scientific">Alternaria burnsii</name>
    <dbReference type="NCBI Taxonomy" id="1187904"/>
    <lineage>
        <taxon>Eukaryota</taxon>
        <taxon>Fungi</taxon>
        <taxon>Dikarya</taxon>
        <taxon>Ascomycota</taxon>
        <taxon>Pezizomycotina</taxon>
        <taxon>Dothideomycetes</taxon>
        <taxon>Pleosporomycetidae</taxon>
        <taxon>Pleosporales</taxon>
        <taxon>Pleosporineae</taxon>
        <taxon>Pleosporaceae</taxon>
        <taxon>Alternaria</taxon>
        <taxon>Alternaria sect. Alternaria</taxon>
    </lineage>
</organism>
<feature type="region of interest" description="Disordered" evidence="11">
    <location>
        <begin position="1"/>
        <end position="26"/>
    </location>
</feature>
<dbReference type="PANTHER" id="PTHR12714:SF9">
    <property type="entry name" value="PROTEIN-S-ISOPRENYLCYSTEINE O-METHYLTRANSFERASE"/>
    <property type="match status" value="1"/>
</dbReference>
<feature type="compositionally biased region" description="Polar residues" evidence="11">
    <location>
        <begin position="1"/>
        <end position="21"/>
    </location>
</feature>
<dbReference type="GeneID" id="62202799"/>
<evidence type="ECO:0000256" key="10">
    <source>
        <dbReference type="RuleBase" id="RU362022"/>
    </source>
</evidence>
<comment type="caution">
    <text evidence="12">The sequence shown here is derived from an EMBL/GenBank/DDBJ whole genome shotgun (WGS) entry which is preliminary data.</text>
</comment>
<keyword evidence="6 10" id="KW-0949">S-adenosyl-L-methionine</keyword>
<feature type="region of interest" description="Disordered" evidence="11">
    <location>
        <begin position="406"/>
        <end position="442"/>
    </location>
</feature>
<feature type="transmembrane region" description="Helical" evidence="10">
    <location>
        <begin position="222"/>
        <end position="250"/>
    </location>
</feature>
<evidence type="ECO:0000256" key="7">
    <source>
        <dbReference type="ARBA" id="ARBA00022692"/>
    </source>
</evidence>
<dbReference type="InterPro" id="IPR025770">
    <property type="entry name" value="PPMT_MeTrfase"/>
</dbReference>
<feature type="transmembrane region" description="Helical" evidence="10">
    <location>
        <begin position="162"/>
        <end position="179"/>
    </location>
</feature>
<comment type="similarity">
    <text evidence="2 10">Belongs to the class VI-like SAM-binding methyltransferase superfamily. Isoprenylcysteine carboxyl methyltransferase family.</text>
</comment>
<feature type="transmembrane region" description="Helical" evidence="10">
    <location>
        <begin position="65"/>
        <end position="88"/>
    </location>
</feature>
<evidence type="ECO:0000313" key="13">
    <source>
        <dbReference type="Proteomes" id="UP000596902"/>
    </source>
</evidence>
<feature type="region of interest" description="Disordered" evidence="11">
    <location>
        <begin position="258"/>
        <end position="331"/>
    </location>
</feature>
<feature type="compositionally biased region" description="Low complexity" evidence="11">
    <location>
        <begin position="409"/>
        <end position="431"/>
    </location>
</feature>
<evidence type="ECO:0000256" key="2">
    <source>
        <dbReference type="ARBA" id="ARBA00009140"/>
    </source>
</evidence>
<evidence type="ECO:0000256" key="3">
    <source>
        <dbReference type="ARBA" id="ARBA00012151"/>
    </source>
</evidence>
<dbReference type="GO" id="GO:0005789">
    <property type="term" value="C:endoplasmic reticulum membrane"/>
    <property type="evidence" value="ECO:0007669"/>
    <property type="project" value="UniProtKB-SubCell"/>
</dbReference>
<proteinExistence type="inferred from homology"/>
<sequence>MSSNGSLSSGIDISLPTNRPSENGKWTPELDQELRAREASNVQTKPQNAIAPEFFRHGKRSLSGIAVRAFCLGCALAFGLFGTVVLAYNGSHLWRPFLFLSTLSLFHFLEFYTTAAYNTPIAYIDSFLLTNGDQYRQAHAVAFVETLVTSYLFPGYQSTIHPPWLIALGIAMIAVGQAVRSTAMMQAGTNFNHQVQSRKNDGHELVTHGVYRYFRHPSYFGFFWWGIGTQIMLGNTVCFFGFTGVLWYFFMKRITPTSTSTHSNTDSNKSSNISSACEPIPASSSLLSPPPSPARKQIARSKSLPPLSPLPEIMDRSRHMSPPSTAPSAWASGDARSNLAVQPAANLGSIKLKKNAVKMVGAAGPIPSIASRPAALTLPMASSPNAGPAKVQLKVSDGLEYARPTVAPKSSSVEKSTVTSSATTTKSDAAAPQKEDTNATSDAFEESAMDALYARLNSKTVLTPRNPIGSTSVRPEQAKFAFGDRLVESKADNTNIDGIKFAVVSQEELENAYMRKASDYIQAIPDVNGNTASLIKAMSRKLRGSYMPEVKTDVEKNEIIKARLAFAIANYINKVLKKRPEQPRTPESIKQTLKDANGDFLRLCAKLVEEGHLSIETLAEVSGIVAAMHNILPKPEPPVTASVIALTKAAPPVASSTENTKPVSEDPADDIKGWPIQEKRENPAAHRTCILKGVAGITSINQLQALVWGGKLESISLPEPGSSNALVKFLTPEACEKYHKATANGIEIVGDIKKAVVFVEKAEGPNSINDVIRNCIDGDASRCVRAIGADEDSDAVLMKLARGRGVNKRDVDRIKSGKTARGHSYVEFRFSNIYHALNFKRELMHNDDWEHCSIGYAPDPCELANGVHYKDKDEE</sequence>
<keyword evidence="4 10" id="KW-0489">Methyltransferase</keyword>
<dbReference type="InterPro" id="IPR007269">
    <property type="entry name" value="ICMT_MeTrfase"/>
</dbReference>
<keyword evidence="7 10" id="KW-0812">Transmembrane</keyword>
<dbReference type="PANTHER" id="PTHR12714">
    <property type="entry name" value="PROTEIN-S ISOPRENYLCYSTEINE O-METHYLTRANSFERASE"/>
    <property type="match status" value="1"/>
</dbReference>
<keyword evidence="13" id="KW-1185">Reference proteome</keyword>
<name>A0A8H7B751_9PLEO</name>
<evidence type="ECO:0000256" key="4">
    <source>
        <dbReference type="ARBA" id="ARBA00022603"/>
    </source>
</evidence>
<dbReference type="Proteomes" id="UP000596902">
    <property type="component" value="Unassembled WGS sequence"/>
</dbReference>
<dbReference type="RefSeq" id="XP_038787893.1">
    <property type="nucleotide sequence ID" value="XM_038929621.1"/>
</dbReference>
<keyword evidence="8 10" id="KW-1133">Transmembrane helix</keyword>
<dbReference type="EC" id="2.1.1.100" evidence="3 10"/>
<comment type="subcellular location">
    <subcellularLocation>
        <location evidence="10">Endoplasmic reticulum membrane</location>
        <topology evidence="10">Multi-pass membrane protein</topology>
    </subcellularLocation>
    <subcellularLocation>
        <location evidence="1">Membrane</location>
        <topology evidence="1">Multi-pass membrane protein</topology>
    </subcellularLocation>
</comment>
<feature type="region of interest" description="Disordered" evidence="11">
    <location>
        <begin position="654"/>
        <end position="673"/>
    </location>
</feature>
<keyword evidence="5 12" id="KW-0808">Transferase</keyword>
<keyword evidence="10" id="KW-0256">Endoplasmic reticulum</keyword>
<dbReference type="Gene3D" id="1.20.120.1630">
    <property type="match status" value="1"/>
</dbReference>
<accession>A0A8H7B751</accession>
<dbReference type="AlphaFoldDB" id="A0A8H7B751"/>
<gene>
    <name evidence="12" type="ORF">GT037_004574</name>
</gene>
<evidence type="ECO:0000256" key="5">
    <source>
        <dbReference type="ARBA" id="ARBA00022679"/>
    </source>
</evidence>
<evidence type="ECO:0000256" key="6">
    <source>
        <dbReference type="ARBA" id="ARBA00022691"/>
    </source>
</evidence>
<evidence type="ECO:0000256" key="11">
    <source>
        <dbReference type="SAM" id="MobiDB-lite"/>
    </source>
</evidence>
<feature type="compositionally biased region" description="Low complexity" evidence="11">
    <location>
        <begin position="321"/>
        <end position="331"/>
    </location>
</feature>
<dbReference type="Pfam" id="PF04140">
    <property type="entry name" value="ICMT"/>
    <property type="match status" value="1"/>
</dbReference>
<dbReference type="EMBL" id="JAAABM010000005">
    <property type="protein sequence ID" value="KAF7677715.1"/>
    <property type="molecule type" value="Genomic_DNA"/>
</dbReference>
<evidence type="ECO:0000313" key="12">
    <source>
        <dbReference type="EMBL" id="KAF7677715.1"/>
    </source>
</evidence>
<protein>
    <recommendedName>
        <fullName evidence="3 10">Protein-S-isoprenylcysteine O-methyltransferase</fullName>
        <ecNumber evidence="3 10">2.1.1.100</ecNumber>
    </recommendedName>
</protein>
<reference evidence="12" key="1">
    <citation type="submission" date="2020-01" db="EMBL/GenBank/DDBJ databases">
        <authorList>
            <person name="Feng Z.H.Z."/>
        </authorList>
    </citation>
    <scope>NUCLEOTIDE SEQUENCE</scope>
    <source>
        <strain evidence="12">CBS107.38</strain>
    </source>
</reference>
<dbReference type="PROSITE" id="PS51564">
    <property type="entry name" value="SAM_ICMT"/>
    <property type="match status" value="1"/>
</dbReference>
<evidence type="ECO:0000256" key="8">
    <source>
        <dbReference type="ARBA" id="ARBA00022989"/>
    </source>
</evidence>
<dbReference type="GO" id="GO:0004671">
    <property type="term" value="F:protein C-terminal S-isoprenylcysteine carboxyl O-methyltransferase activity"/>
    <property type="evidence" value="ECO:0007669"/>
    <property type="project" value="UniProtKB-EC"/>
</dbReference>
<evidence type="ECO:0000256" key="9">
    <source>
        <dbReference type="ARBA" id="ARBA00023136"/>
    </source>
</evidence>
<dbReference type="GO" id="GO:0032259">
    <property type="term" value="P:methylation"/>
    <property type="evidence" value="ECO:0007669"/>
    <property type="project" value="UniProtKB-KW"/>
</dbReference>
<evidence type="ECO:0000256" key="1">
    <source>
        <dbReference type="ARBA" id="ARBA00004141"/>
    </source>
</evidence>
<reference evidence="12" key="2">
    <citation type="submission" date="2020-08" db="EMBL/GenBank/DDBJ databases">
        <title>Draft Genome Sequence of Cumin Blight Pathogen Alternaria burnsii.</title>
        <authorList>
            <person name="Feng Z."/>
        </authorList>
    </citation>
    <scope>NUCLEOTIDE SEQUENCE</scope>
    <source>
        <strain evidence="12">CBS107.38</strain>
    </source>
</reference>
<keyword evidence="9 10" id="KW-0472">Membrane</keyword>